<dbReference type="HOGENOM" id="CLU_2849335_0_0_1"/>
<dbReference type="Proteomes" id="UP000002762">
    <property type="component" value="Unassembled WGS sequence"/>
</dbReference>
<keyword evidence="2" id="KW-1185">Reference proteome</keyword>
<protein>
    <submittedName>
        <fullName evidence="1">Uncharacterized protein</fullName>
    </submittedName>
</protein>
<accession>J4W488</accession>
<reference evidence="1 2" key="1">
    <citation type="journal article" date="2012" name="Sci. Rep.">
        <title>Genomic perspectives on the evolution of fungal entomopathogenicity in Beauveria bassiana.</title>
        <authorList>
            <person name="Xiao G."/>
            <person name="Ying S.H."/>
            <person name="Zheng P."/>
            <person name="Wang Z.L."/>
            <person name="Zhang S."/>
            <person name="Xie X.Q."/>
            <person name="Shang Y."/>
            <person name="St Leger R.J."/>
            <person name="Zhao G.P."/>
            <person name="Wang C."/>
            <person name="Feng M.G."/>
        </authorList>
    </citation>
    <scope>NUCLEOTIDE SEQUENCE [LARGE SCALE GENOMIC DNA]</scope>
    <source>
        <strain evidence="1 2">ARSEF 2860</strain>
    </source>
</reference>
<gene>
    <name evidence="1" type="ORF">BBA_05980</name>
</gene>
<dbReference type="InParanoid" id="J4W488"/>
<dbReference type="GeneID" id="19888992"/>
<sequence length="65" mass="7306">MRHEPDAVARCTQSIAMAHYFFYVPTIAIDWCAHVVRAVGREAPIARAWGKATLGRDSMHHAQTE</sequence>
<dbReference type="EMBL" id="JH725165">
    <property type="protein sequence ID" value="EJP65210.1"/>
    <property type="molecule type" value="Genomic_DNA"/>
</dbReference>
<name>J4W488_BEAB2</name>
<evidence type="ECO:0000313" key="2">
    <source>
        <dbReference type="Proteomes" id="UP000002762"/>
    </source>
</evidence>
<dbReference type="AlphaFoldDB" id="J4W488"/>
<proteinExistence type="predicted"/>
<dbReference type="RefSeq" id="XP_008599299.1">
    <property type="nucleotide sequence ID" value="XM_008601077.1"/>
</dbReference>
<evidence type="ECO:0000313" key="1">
    <source>
        <dbReference type="EMBL" id="EJP65210.1"/>
    </source>
</evidence>
<organism evidence="1 2">
    <name type="scientific">Beauveria bassiana (strain ARSEF 2860)</name>
    <name type="common">White muscardine disease fungus</name>
    <name type="synonym">Tritirachium shiotae</name>
    <dbReference type="NCBI Taxonomy" id="655819"/>
    <lineage>
        <taxon>Eukaryota</taxon>
        <taxon>Fungi</taxon>
        <taxon>Dikarya</taxon>
        <taxon>Ascomycota</taxon>
        <taxon>Pezizomycotina</taxon>
        <taxon>Sordariomycetes</taxon>
        <taxon>Hypocreomycetidae</taxon>
        <taxon>Hypocreales</taxon>
        <taxon>Cordycipitaceae</taxon>
        <taxon>Beauveria</taxon>
    </lineage>
</organism>